<proteinExistence type="predicted"/>
<dbReference type="EMBL" id="JAPESX010000431">
    <property type="protein sequence ID" value="KAJ8121346.1"/>
    <property type="molecule type" value="Genomic_DNA"/>
</dbReference>
<gene>
    <name evidence="1" type="ORF">ONZ43_g2179</name>
</gene>
<organism evidence="1 2">
    <name type="scientific">Nemania bipapillata</name>
    <dbReference type="NCBI Taxonomy" id="110536"/>
    <lineage>
        <taxon>Eukaryota</taxon>
        <taxon>Fungi</taxon>
        <taxon>Dikarya</taxon>
        <taxon>Ascomycota</taxon>
        <taxon>Pezizomycotina</taxon>
        <taxon>Sordariomycetes</taxon>
        <taxon>Xylariomycetidae</taxon>
        <taxon>Xylariales</taxon>
        <taxon>Xylariaceae</taxon>
        <taxon>Nemania</taxon>
    </lineage>
</organism>
<accession>A0ACC2J1L8</accession>
<evidence type="ECO:0000313" key="2">
    <source>
        <dbReference type="Proteomes" id="UP001153334"/>
    </source>
</evidence>
<reference evidence="1" key="1">
    <citation type="submission" date="2022-11" db="EMBL/GenBank/DDBJ databases">
        <title>Genome Sequence of Nemania bipapillata.</title>
        <authorList>
            <person name="Buettner E."/>
        </authorList>
    </citation>
    <scope>NUCLEOTIDE SEQUENCE</scope>
    <source>
        <strain evidence="1">CP14</strain>
    </source>
</reference>
<keyword evidence="2" id="KW-1185">Reference proteome</keyword>
<sequence>MQFKTVALSLFVALATADDISDLAAQIPSCAQSCWSSSAKQAGRRHHPLKALLRRRRADRRRHLQLADRRRKQAEREQRANLALELDMTRAQRDLARKQVEILTGQVRELQALNTKLVARLGREGISLDDESTSSLGSGGLTPGYLSRSATEQDLKARPN</sequence>
<evidence type="ECO:0000313" key="1">
    <source>
        <dbReference type="EMBL" id="KAJ8121346.1"/>
    </source>
</evidence>
<comment type="caution">
    <text evidence="1">The sequence shown here is derived from an EMBL/GenBank/DDBJ whole genome shotgun (WGS) entry which is preliminary data.</text>
</comment>
<protein>
    <submittedName>
        <fullName evidence="1">Uncharacterized protein</fullName>
    </submittedName>
</protein>
<name>A0ACC2J1L8_9PEZI</name>
<dbReference type="Proteomes" id="UP001153334">
    <property type="component" value="Unassembled WGS sequence"/>
</dbReference>